<dbReference type="Proteomes" id="UP000823521">
    <property type="component" value="Unassembled WGS sequence"/>
</dbReference>
<evidence type="ECO:0000313" key="6">
    <source>
        <dbReference type="Proteomes" id="UP000823521"/>
    </source>
</evidence>
<dbReference type="InterPro" id="IPR041698">
    <property type="entry name" value="Methyltransf_25"/>
</dbReference>
<dbReference type="Pfam" id="PF13649">
    <property type="entry name" value="Methyltransf_25"/>
    <property type="match status" value="1"/>
</dbReference>
<evidence type="ECO:0000256" key="2">
    <source>
        <dbReference type="ARBA" id="ARBA00022679"/>
    </source>
</evidence>
<keyword evidence="2" id="KW-0808">Transferase</keyword>
<dbReference type="InterPro" id="IPR029063">
    <property type="entry name" value="SAM-dependent_MTases_sf"/>
</dbReference>
<dbReference type="PANTHER" id="PTHR43464">
    <property type="entry name" value="METHYLTRANSFERASE"/>
    <property type="match status" value="1"/>
</dbReference>
<gene>
    <name evidence="5" type="ORF">GSF22_15850</name>
</gene>
<feature type="domain" description="Methyltransferase" evidence="4">
    <location>
        <begin position="61"/>
        <end position="151"/>
    </location>
</feature>
<keyword evidence="3" id="KW-0949">S-adenosyl-L-methionine</keyword>
<accession>A0ABS3VSH6</accession>
<keyword evidence="1 5" id="KW-0489">Methyltransferase</keyword>
<dbReference type="GO" id="GO:0008168">
    <property type="term" value="F:methyltransferase activity"/>
    <property type="evidence" value="ECO:0007669"/>
    <property type="project" value="UniProtKB-KW"/>
</dbReference>
<dbReference type="PANTHER" id="PTHR43464:SF19">
    <property type="entry name" value="UBIQUINONE BIOSYNTHESIS O-METHYLTRANSFERASE, MITOCHONDRIAL"/>
    <property type="match status" value="1"/>
</dbReference>
<evidence type="ECO:0000256" key="3">
    <source>
        <dbReference type="ARBA" id="ARBA00022691"/>
    </source>
</evidence>
<evidence type="ECO:0000256" key="1">
    <source>
        <dbReference type="ARBA" id="ARBA00022603"/>
    </source>
</evidence>
<sequence length="230" mass="25296">MRSVTHFPPDRLDFDAVRRAYDTVAETYASAVPDTRVEASLDLAMVDRFAEAVRASGDPRVLDAGCGAGRMSRYLAERGCLVAGVDLSSRMIAIARRDHPGVDFTVGSLADLPYPDHRFSGVMLWYSTIHAPPAGQARLFAEAGRVLRQGGHLLVGFQAGKGVRDVAPTYRRFGHEVQLQRHLCTPDEVVSWIGAAGMREVCRLVRRPQGREHDDQAMVLARADQSAARR</sequence>
<proteinExistence type="predicted"/>
<dbReference type="CDD" id="cd02440">
    <property type="entry name" value="AdoMet_MTases"/>
    <property type="match status" value="1"/>
</dbReference>
<reference evidence="5 6" key="1">
    <citation type="submission" date="2019-12" db="EMBL/GenBank/DDBJ databases">
        <title>Whole genome sequencing of endophytic Actinobacterium Micromonospora sp. MPMI6T.</title>
        <authorList>
            <person name="Evv R."/>
            <person name="Podile A.R."/>
        </authorList>
    </citation>
    <scope>NUCLEOTIDE SEQUENCE [LARGE SCALE GENOMIC DNA]</scope>
    <source>
        <strain evidence="5 6">MPMI6</strain>
    </source>
</reference>
<name>A0ABS3VSH6_MICEH</name>
<dbReference type="SUPFAM" id="SSF53335">
    <property type="entry name" value="S-adenosyl-L-methionine-dependent methyltransferases"/>
    <property type="match status" value="1"/>
</dbReference>
<protein>
    <submittedName>
        <fullName evidence="5">Methyltransferase domain-containing protein</fullName>
    </submittedName>
</protein>
<evidence type="ECO:0000259" key="4">
    <source>
        <dbReference type="Pfam" id="PF13649"/>
    </source>
</evidence>
<dbReference type="EMBL" id="WVUH01000125">
    <property type="protein sequence ID" value="MBO4207471.1"/>
    <property type="molecule type" value="Genomic_DNA"/>
</dbReference>
<evidence type="ECO:0000313" key="5">
    <source>
        <dbReference type="EMBL" id="MBO4207471.1"/>
    </source>
</evidence>
<dbReference type="GO" id="GO:0032259">
    <property type="term" value="P:methylation"/>
    <property type="evidence" value="ECO:0007669"/>
    <property type="project" value="UniProtKB-KW"/>
</dbReference>
<comment type="caution">
    <text evidence="5">The sequence shown here is derived from an EMBL/GenBank/DDBJ whole genome shotgun (WGS) entry which is preliminary data.</text>
</comment>
<keyword evidence="6" id="KW-1185">Reference proteome</keyword>
<dbReference type="Gene3D" id="3.40.50.150">
    <property type="entry name" value="Vaccinia Virus protein VP39"/>
    <property type="match status" value="1"/>
</dbReference>
<organism evidence="5 6">
    <name type="scientific">Micromonospora echinofusca</name>
    <dbReference type="NCBI Taxonomy" id="47858"/>
    <lineage>
        <taxon>Bacteria</taxon>
        <taxon>Bacillati</taxon>
        <taxon>Actinomycetota</taxon>
        <taxon>Actinomycetes</taxon>
        <taxon>Micromonosporales</taxon>
        <taxon>Micromonosporaceae</taxon>
        <taxon>Micromonospora</taxon>
    </lineage>
</organism>